<dbReference type="AlphaFoldDB" id="A0A1M5K300"/>
<dbReference type="EMBL" id="FQUC01000034">
    <property type="protein sequence ID" value="SHG47157.1"/>
    <property type="molecule type" value="Genomic_DNA"/>
</dbReference>
<sequence>MTMKKKILLLMGIFSFGISYAQVGINTQNPQGIFHIDTKSNTSGSSNISDDILVDSNGNLGIGTLTPKAKVDVNGSLSITNSGEADKYILTSDNIGIGTWKENSVTKVNRMSICKASGTFLTMNTTILPCQAPFTFTNNELGLTATPDGKIQIVPGLYLVIVDFDFTGVNEYGQIMAMRSSTNDYFMSNIYWGKLVGQSVSLLVTSTEEIWMTAVAKKYVVETDPAKVISFFDIPPFYNVGYNIEIRIIQIQ</sequence>
<protein>
    <submittedName>
        <fullName evidence="2">Uncharacterized protein</fullName>
    </submittedName>
</protein>
<dbReference type="Proteomes" id="UP000184480">
    <property type="component" value="Unassembled WGS sequence"/>
</dbReference>
<organism evidence="2 3">
    <name type="scientific">Dysgonomonas macrotermitis</name>
    <dbReference type="NCBI Taxonomy" id="1346286"/>
    <lineage>
        <taxon>Bacteria</taxon>
        <taxon>Pseudomonadati</taxon>
        <taxon>Bacteroidota</taxon>
        <taxon>Bacteroidia</taxon>
        <taxon>Bacteroidales</taxon>
        <taxon>Dysgonomonadaceae</taxon>
        <taxon>Dysgonomonas</taxon>
    </lineage>
</organism>
<evidence type="ECO:0000313" key="2">
    <source>
        <dbReference type="EMBL" id="SHG47157.1"/>
    </source>
</evidence>
<name>A0A1M5K300_9BACT</name>
<feature type="chain" id="PRO_5009911527" evidence="1">
    <location>
        <begin position="22"/>
        <end position="252"/>
    </location>
</feature>
<feature type="signal peptide" evidence="1">
    <location>
        <begin position="1"/>
        <end position="21"/>
    </location>
</feature>
<evidence type="ECO:0000313" key="3">
    <source>
        <dbReference type="Proteomes" id="UP000184480"/>
    </source>
</evidence>
<keyword evidence="1" id="KW-0732">Signal</keyword>
<dbReference type="STRING" id="1346286.SAMN05444362_1346"/>
<evidence type="ECO:0000256" key="1">
    <source>
        <dbReference type="SAM" id="SignalP"/>
    </source>
</evidence>
<reference evidence="3" key="1">
    <citation type="submission" date="2016-11" db="EMBL/GenBank/DDBJ databases">
        <authorList>
            <person name="Varghese N."/>
            <person name="Submissions S."/>
        </authorList>
    </citation>
    <scope>NUCLEOTIDE SEQUENCE [LARGE SCALE GENOMIC DNA]</scope>
    <source>
        <strain evidence="3">DSM 27370</strain>
    </source>
</reference>
<gene>
    <name evidence="2" type="ORF">SAMN05444362_1346</name>
</gene>
<keyword evidence="3" id="KW-1185">Reference proteome</keyword>
<proteinExistence type="predicted"/>
<accession>A0A1M5K300</accession>